<evidence type="ECO:0000256" key="1">
    <source>
        <dbReference type="SAM" id="SignalP"/>
    </source>
</evidence>
<organism evidence="2 3">
    <name type="scientific">Parasynechococcus marenigrum (strain WH8102)</name>
    <dbReference type="NCBI Taxonomy" id="84588"/>
    <lineage>
        <taxon>Bacteria</taxon>
        <taxon>Bacillati</taxon>
        <taxon>Cyanobacteriota</taxon>
        <taxon>Cyanophyceae</taxon>
        <taxon>Synechococcales</taxon>
        <taxon>Prochlorococcaceae</taxon>
        <taxon>Parasynechococcus</taxon>
        <taxon>Parasynechococcus marenigrum</taxon>
    </lineage>
</organism>
<gene>
    <name evidence="2" type="ordered locus">SYNW1359</name>
</gene>
<dbReference type="Proteomes" id="UP000001422">
    <property type="component" value="Chromosome"/>
</dbReference>
<feature type="chain" id="PRO_5004291838" evidence="1">
    <location>
        <begin position="25"/>
        <end position="115"/>
    </location>
</feature>
<keyword evidence="3" id="KW-1185">Reference proteome</keyword>
<keyword evidence="1" id="KW-0732">Signal</keyword>
<accession>Q7U6H9</accession>
<evidence type="ECO:0000313" key="3">
    <source>
        <dbReference type="Proteomes" id="UP000001422"/>
    </source>
</evidence>
<proteinExistence type="predicted"/>
<protein>
    <submittedName>
        <fullName evidence="2">Uncharacterized protein</fullName>
    </submittedName>
</protein>
<dbReference type="KEGG" id="syw:SYNW1359"/>
<sequence length="115" mass="13576">MIIFSPKRAIIPLVLTRASSPLSAATVLQNEFFCENFVIHPLELLDRWRRHLPGFQRWRRDSAAAATPPDQDWLREPTTLEEASALYPHLSQEQAMVRYQRFRLGMRWQRDQELS</sequence>
<feature type="signal peptide" evidence="1">
    <location>
        <begin position="1"/>
        <end position="24"/>
    </location>
</feature>
<dbReference type="AlphaFoldDB" id="Q7U6H9"/>
<dbReference type="EMBL" id="BX569692">
    <property type="protein sequence ID" value="CAE07874.1"/>
    <property type="molecule type" value="Genomic_DNA"/>
</dbReference>
<reference evidence="2 3" key="1">
    <citation type="journal article" date="2003" name="Nature">
        <title>The genome of a motile marine Synechococcus.</title>
        <authorList>
            <person name="Palenik B."/>
            <person name="Brahamsha B."/>
            <person name="Larimer F."/>
            <person name="Land M."/>
            <person name="Hauser L."/>
            <person name="Chain P."/>
            <person name="Lamerdin J."/>
            <person name="Regala W."/>
            <person name="Allen E.A."/>
            <person name="McCarren J."/>
            <person name="Paulsen I."/>
            <person name="Dufresne A."/>
            <person name="Partensky F."/>
            <person name="Webb E."/>
            <person name="Waterbury J."/>
        </authorList>
    </citation>
    <scope>NUCLEOTIDE SEQUENCE [LARGE SCALE GENOMIC DNA]</scope>
    <source>
        <strain evidence="2 3">WH8102</strain>
    </source>
</reference>
<dbReference type="STRING" id="84588.SYNW1359"/>
<dbReference type="eggNOG" id="ENOG5030SCC">
    <property type="taxonomic scope" value="Bacteria"/>
</dbReference>
<name>Q7U6H9_PARMW</name>
<evidence type="ECO:0000313" key="2">
    <source>
        <dbReference type="EMBL" id="CAE07874.1"/>
    </source>
</evidence>
<dbReference type="HOGENOM" id="CLU_2107800_0_0_3"/>